<dbReference type="Gene3D" id="1.10.287.950">
    <property type="entry name" value="Methyl-accepting chemotaxis protein"/>
    <property type="match status" value="1"/>
</dbReference>
<keyword evidence="3" id="KW-0175">Coiled coil</keyword>
<gene>
    <name evidence="5" type="ORF">E7201_10150</name>
</gene>
<dbReference type="EMBL" id="SVBY01000091">
    <property type="protein sequence ID" value="MBE6093501.1"/>
    <property type="molecule type" value="Genomic_DNA"/>
</dbReference>
<dbReference type="Pfam" id="PF00015">
    <property type="entry name" value="MCPsignal"/>
    <property type="match status" value="1"/>
</dbReference>
<dbReference type="GO" id="GO:0016301">
    <property type="term" value="F:kinase activity"/>
    <property type="evidence" value="ECO:0007669"/>
    <property type="project" value="UniProtKB-KW"/>
</dbReference>
<evidence type="ECO:0000256" key="1">
    <source>
        <dbReference type="ARBA" id="ARBA00023224"/>
    </source>
</evidence>
<evidence type="ECO:0000313" key="5">
    <source>
        <dbReference type="EMBL" id="MBE6093501.1"/>
    </source>
</evidence>
<dbReference type="AlphaFoldDB" id="A0A927ZS13"/>
<evidence type="ECO:0000313" key="6">
    <source>
        <dbReference type="Proteomes" id="UP000761380"/>
    </source>
</evidence>
<dbReference type="PANTHER" id="PTHR32089:SF112">
    <property type="entry name" value="LYSOZYME-LIKE PROTEIN-RELATED"/>
    <property type="match status" value="1"/>
</dbReference>
<dbReference type="Pfam" id="PF08495">
    <property type="entry name" value="FIST"/>
    <property type="match status" value="1"/>
</dbReference>
<feature type="coiled-coil region" evidence="3">
    <location>
        <begin position="608"/>
        <end position="674"/>
    </location>
</feature>
<dbReference type="InterPro" id="IPR004089">
    <property type="entry name" value="MCPsignal_dom"/>
</dbReference>
<keyword evidence="5" id="KW-0808">Transferase</keyword>
<accession>A0A927ZS13</accession>
<feature type="domain" description="Methyl-accepting transducer" evidence="4">
    <location>
        <begin position="473"/>
        <end position="679"/>
    </location>
</feature>
<dbReference type="GO" id="GO:0016020">
    <property type="term" value="C:membrane"/>
    <property type="evidence" value="ECO:0007669"/>
    <property type="project" value="InterPro"/>
</dbReference>
<evidence type="ECO:0000259" key="4">
    <source>
        <dbReference type="PROSITE" id="PS50111"/>
    </source>
</evidence>
<sequence>MFKLFETPKRAEAATPVTPAAVPAATELPDIKTAYLGKSELTALRLKELVDVAEGAAMVMGFASPDLDLSEVARLIKAEIPANTELVLMTTAGELCRTPGSHTLYCDAPDHRAKVLLQSFSHRLIQAVHTITIPLPNEDLRSGTVEMSVNDRVEAIRRELDKHRPPFRLSVGHCFALVYIDGASSCETFVSQALFDSGKFPIPFIGGSAAGVDFSHTYIYANNQCLENHAVITLVRLQNEYRYGIFKSQAAERTGDYFTIGNANSALRYVETVEDENRGQISFLEALKNHFHVSTASELESVMQGYTFATDIDGEDFIRTMAGVDEANDHVNFFCDVVTGERLYLLKRLSLDTTLNRDLRHYENGKPKPLGGILNDCITRRLGHPDEIKHLDLFDGIPVAGFSSFGEIEGLHINETLTAIFFYHVPIGTIFADEYVDNFARIYASCQAFFFNRVIDRQKHTEKLKDNLISMFQDYQSKMPDIVRTIMRMSTDVDQIQNAIKQLSGGIDEQNGLFNQLTDRNREITPKLDMLSQSTQKINDVMKLINEIAAQTNLLSLNAAIEAARAGEAGRGFSVVAQEVRKLAENTQTNVHVSDDAISSLIHDVNEINKILADNKDFEERINDFDANFAKQMKELHKNLNEGITHIQKSTQSIKALEAINERTSEEMEKLTTIIHNIEMGI</sequence>
<protein>
    <submittedName>
        <fullName evidence="5">Histidine kinase</fullName>
    </submittedName>
</protein>
<comment type="caution">
    <text evidence="5">The sequence shown here is derived from an EMBL/GenBank/DDBJ whole genome shotgun (WGS) entry which is preliminary data.</text>
</comment>
<dbReference type="GO" id="GO:0007165">
    <property type="term" value="P:signal transduction"/>
    <property type="evidence" value="ECO:0007669"/>
    <property type="project" value="UniProtKB-KW"/>
</dbReference>
<dbReference type="InterPro" id="IPR019494">
    <property type="entry name" value="FIST_C"/>
</dbReference>
<dbReference type="SMART" id="SM00283">
    <property type="entry name" value="MA"/>
    <property type="match status" value="1"/>
</dbReference>
<evidence type="ECO:0000256" key="3">
    <source>
        <dbReference type="SAM" id="Coils"/>
    </source>
</evidence>
<dbReference type="InterPro" id="IPR013702">
    <property type="entry name" value="FIST_domain_N"/>
</dbReference>
<evidence type="ECO:0000256" key="2">
    <source>
        <dbReference type="PROSITE-ProRule" id="PRU00284"/>
    </source>
</evidence>
<dbReference type="SMART" id="SM01204">
    <property type="entry name" value="FIST_C"/>
    <property type="match status" value="1"/>
</dbReference>
<dbReference type="Proteomes" id="UP000761380">
    <property type="component" value="Unassembled WGS sequence"/>
</dbReference>
<keyword evidence="5" id="KW-0418">Kinase</keyword>
<name>A0A927ZS13_SELRU</name>
<reference evidence="5" key="1">
    <citation type="submission" date="2019-04" db="EMBL/GenBank/DDBJ databases">
        <title>Evolution of Biomass-Degrading Anaerobic Consortia Revealed by Metagenomics.</title>
        <authorList>
            <person name="Peng X."/>
        </authorList>
    </citation>
    <scope>NUCLEOTIDE SEQUENCE</scope>
    <source>
        <strain evidence="5">SIG240</strain>
    </source>
</reference>
<dbReference type="Pfam" id="PF10442">
    <property type="entry name" value="FIST_C"/>
    <property type="match status" value="1"/>
</dbReference>
<dbReference type="PROSITE" id="PS50111">
    <property type="entry name" value="CHEMOTAXIS_TRANSDUC_2"/>
    <property type="match status" value="1"/>
</dbReference>
<organism evidence="5 6">
    <name type="scientific">Selenomonas ruminantium</name>
    <dbReference type="NCBI Taxonomy" id="971"/>
    <lineage>
        <taxon>Bacteria</taxon>
        <taxon>Bacillati</taxon>
        <taxon>Bacillota</taxon>
        <taxon>Negativicutes</taxon>
        <taxon>Selenomonadales</taxon>
        <taxon>Selenomonadaceae</taxon>
        <taxon>Selenomonas</taxon>
    </lineage>
</organism>
<proteinExistence type="predicted"/>
<dbReference type="SMART" id="SM00897">
    <property type="entry name" value="FIST"/>
    <property type="match status" value="1"/>
</dbReference>
<dbReference type="PANTHER" id="PTHR32089">
    <property type="entry name" value="METHYL-ACCEPTING CHEMOTAXIS PROTEIN MCPB"/>
    <property type="match status" value="1"/>
</dbReference>
<dbReference type="SUPFAM" id="SSF58104">
    <property type="entry name" value="Methyl-accepting chemotaxis protein (MCP) signaling domain"/>
    <property type="match status" value="1"/>
</dbReference>
<keyword evidence="1 2" id="KW-0807">Transducer</keyword>